<gene>
    <name evidence="5" type="ORF">FHU39_001139</name>
</gene>
<dbReference type="Pfam" id="PF03816">
    <property type="entry name" value="LytR_cpsA_psr"/>
    <property type="match status" value="1"/>
</dbReference>
<proteinExistence type="inferred from homology"/>
<dbReference type="Proteomes" id="UP000559182">
    <property type="component" value="Unassembled WGS sequence"/>
</dbReference>
<name>A0A839N7F6_9MICO</name>
<comment type="similarity">
    <text evidence="1">Belongs to the LytR/CpsA/Psr (LCP) family.</text>
</comment>
<evidence type="ECO:0000259" key="4">
    <source>
        <dbReference type="Pfam" id="PF03816"/>
    </source>
</evidence>
<evidence type="ECO:0000256" key="3">
    <source>
        <dbReference type="SAM" id="Phobius"/>
    </source>
</evidence>
<dbReference type="InterPro" id="IPR050922">
    <property type="entry name" value="LytR/CpsA/Psr_CW_biosynth"/>
</dbReference>
<comment type="caution">
    <text evidence="5">The sequence shown here is derived from an EMBL/GenBank/DDBJ whole genome shotgun (WGS) entry which is preliminary data.</text>
</comment>
<dbReference type="RefSeq" id="WP_183319458.1">
    <property type="nucleotide sequence ID" value="NZ_JACHVQ010000001.1"/>
</dbReference>
<dbReference type="InterPro" id="IPR004474">
    <property type="entry name" value="LytR_CpsA_psr"/>
</dbReference>
<protein>
    <submittedName>
        <fullName evidence="5">LCP family protein required for cell wall assembly</fullName>
    </submittedName>
</protein>
<dbReference type="NCBIfam" id="TIGR00350">
    <property type="entry name" value="lytR_cpsA_psr"/>
    <property type="match status" value="1"/>
</dbReference>
<accession>A0A839N7F6</accession>
<reference evidence="5 6" key="1">
    <citation type="submission" date="2020-08" db="EMBL/GenBank/DDBJ databases">
        <title>Sequencing the genomes of 1000 actinobacteria strains.</title>
        <authorList>
            <person name="Klenk H.-P."/>
        </authorList>
    </citation>
    <scope>NUCLEOTIDE SEQUENCE [LARGE SCALE GENOMIC DNA]</scope>
    <source>
        <strain evidence="5 6">DSM 105369</strain>
    </source>
</reference>
<dbReference type="AlphaFoldDB" id="A0A839N7F6"/>
<evidence type="ECO:0000313" key="5">
    <source>
        <dbReference type="EMBL" id="MBB2891155.1"/>
    </source>
</evidence>
<keyword evidence="3" id="KW-0472">Membrane</keyword>
<dbReference type="Gene3D" id="3.40.630.190">
    <property type="entry name" value="LCP protein"/>
    <property type="match status" value="1"/>
</dbReference>
<dbReference type="PANTHER" id="PTHR33392">
    <property type="entry name" value="POLYISOPRENYL-TEICHOIC ACID--PEPTIDOGLYCAN TEICHOIC ACID TRANSFERASE TAGU"/>
    <property type="match status" value="1"/>
</dbReference>
<evidence type="ECO:0000256" key="2">
    <source>
        <dbReference type="SAM" id="MobiDB-lite"/>
    </source>
</evidence>
<feature type="compositionally biased region" description="Low complexity" evidence="2">
    <location>
        <begin position="348"/>
        <end position="372"/>
    </location>
</feature>
<feature type="domain" description="Cell envelope-related transcriptional attenuator" evidence="4">
    <location>
        <begin position="94"/>
        <end position="249"/>
    </location>
</feature>
<dbReference type="EMBL" id="JACHVQ010000001">
    <property type="protein sequence ID" value="MBB2891155.1"/>
    <property type="molecule type" value="Genomic_DNA"/>
</dbReference>
<keyword evidence="3" id="KW-0812">Transmembrane</keyword>
<organism evidence="5 6">
    <name type="scientific">Flexivirga oryzae</name>
    <dbReference type="NCBI Taxonomy" id="1794944"/>
    <lineage>
        <taxon>Bacteria</taxon>
        <taxon>Bacillati</taxon>
        <taxon>Actinomycetota</taxon>
        <taxon>Actinomycetes</taxon>
        <taxon>Micrococcales</taxon>
        <taxon>Dermacoccaceae</taxon>
        <taxon>Flexivirga</taxon>
    </lineage>
</organism>
<dbReference type="PANTHER" id="PTHR33392:SF6">
    <property type="entry name" value="POLYISOPRENYL-TEICHOIC ACID--PEPTIDOGLYCAN TEICHOIC ACID TRANSFERASE TAGU"/>
    <property type="match status" value="1"/>
</dbReference>
<keyword evidence="3" id="KW-1133">Transmembrane helix</keyword>
<evidence type="ECO:0000256" key="1">
    <source>
        <dbReference type="ARBA" id="ARBA00006068"/>
    </source>
</evidence>
<feature type="region of interest" description="Disordered" evidence="2">
    <location>
        <begin position="339"/>
        <end position="381"/>
    </location>
</feature>
<feature type="transmembrane region" description="Helical" evidence="3">
    <location>
        <begin position="9"/>
        <end position="31"/>
    </location>
</feature>
<sequence length="419" mass="42744">MSSLWRRRIGVGVVALLVVIVGGGVGLYLHLNGNLRTAAFASHGHETADAAGDTPINLLVIGSDTRASSADCEIGGDCSVTGATSSKATSLAANADVLMVVHISADRTNATVLSIPRDTVMAVPACTDSATGAQETAHTARINSTFQYGADCAASAVHRLTGIAIDHFMVIDFEGVVKMSDAVGGVSVCVNRDVYDPYSHLKLAKGTHTLKGRAALEFLRTRHGFGDGSDIGRTVAQHIFLSSMLRDMESASTLANPVKVLKLANAATSAVTVDPGLGSVKALTSLAYQLSQVPGSRTTFVTAPTTPDPSNPNVVIPASNAPALFARIASDTSLTRATVGASERSTHASSAAAPTPRASTRAGTRTGVGTVAGDDDATTVSSATGCAQVSTERTVTVNGLAMTPTQAYQLAAATPDSAP</sequence>
<evidence type="ECO:0000313" key="6">
    <source>
        <dbReference type="Proteomes" id="UP000559182"/>
    </source>
</evidence>
<keyword evidence="6" id="KW-1185">Reference proteome</keyword>